<dbReference type="AlphaFoldDB" id="A0A8J3ABB2"/>
<keyword evidence="2" id="KW-0812">Transmembrane</keyword>
<evidence type="ECO:0000313" key="4">
    <source>
        <dbReference type="Proteomes" id="UP000650511"/>
    </source>
</evidence>
<protein>
    <submittedName>
        <fullName evidence="3">Uncharacterized protein</fullName>
    </submittedName>
</protein>
<evidence type="ECO:0000256" key="1">
    <source>
        <dbReference type="SAM" id="MobiDB-lite"/>
    </source>
</evidence>
<dbReference type="RefSeq" id="WP_130649949.1">
    <property type="nucleotide sequence ID" value="NZ_BMHA01000008.1"/>
</dbReference>
<accession>A0A8J3ABB2</accession>
<feature type="transmembrane region" description="Helical" evidence="2">
    <location>
        <begin position="124"/>
        <end position="141"/>
    </location>
</feature>
<sequence length="150" mass="16318">MASDLGAWPAEQATVLVEVLQRDGLQPEAKRTREGILVTVPDEQSDQAHQVLAANMDVIAQAARPRGPGARRRGRSTARPSPQPRREPDRDTDARLTSERLLRAGPVIVLLLVALLVAGLVRQLAFPIILGAVIAGVWLLGKQTQREQDD</sequence>
<evidence type="ECO:0000313" key="3">
    <source>
        <dbReference type="EMBL" id="GGI07279.1"/>
    </source>
</evidence>
<keyword evidence="4" id="KW-1185">Reference proteome</keyword>
<evidence type="ECO:0000256" key="2">
    <source>
        <dbReference type="SAM" id="Phobius"/>
    </source>
</evidence>
<comment type="caution">
    <text evidence="3">The sequence shown here is derived from an EMBL/GenBank/DDBJ whole genome shotgun (WGS) entry which is preliminary data.</text>
</comment>
<feature type="compositionally biased region" description="Basic and acidic residues" evidence="1">
    <location>
        <begin position="84"/>
        <end position="95"/>
    </location>
</feature>
<gene>
    <name evidence="3" type="ORF">GCM10011354_23290</name>
</gene>
<feature type="region of interest" description="Disordered" evidence="1">
    <location>
        <begin position="62"/>
        <end position="95"/>
    </location>
</feature>
<reference evidence="3" key="1">
    <citation type="journal article" date="2014" name="Int. J. Syst. Evol. Microbiol.">
        <title>Complete genome sequence of Corynebacterium casei LMG S-19264T (=DSM 44701T), isolated from a smear-ripened cheese.</title>
        <authorList>
            <consortium name="US DOE Joint Genome Institute (JGI-PGF)"/>
            <person name="Walter F."/>
            <person name="Albersmeier A."/>
            <person name="Kalinowski J."/>
            <person name="Ruckert C."/>
        </authorList>
    </citation>
    <scope>NUCLEOTIDE SEQUENCE</scope>
    <source>
        <strain evidence="3">CGMCC 1.14988</strain>
    </source>
</reference>
<keyword evidence="2" id="KW-0472">Membrane</keyword>
<organism evidence="3 4">
    <name type="scientific">Egicoccus halophilus</name>
    <dbReference type="NCBI Taxonomy" id="1670830"/>
    <lineage>
        <taxon>Bacteria</taxon>
        <taxon>Bacillati</taxon>
        <taxon>Actinomycetota</taxon>
        <taxon>Nitriliruptoria</taxon>
        <taxon>Egicoccales</taxon>
        <taxon>Egicoccaceae</taxon>
        <taxon>Egicoccus</taxon>
    </lineage>
</organism>
<dbReference type="Proteomes" id="UP000650511">
    <property type="component" value="Unassembled WGS sequence"/>
</dbReference>
<feature type="transmembrane region" description="Helical" evidence="2">
    <location>
        <begin position="101"/>
        <end position="118"/>
    </location>
</feature>
<dbReference type="OrthoDB" id="9987501at2"/>
<dbReference type="EMBL" id="BMHA01000008">
    <property type="protein sequence ID" value="GGI07279.1"/>
    <property type="molecule type" value="Genomic_DNA"/>
</dbReference>
<proteinExistence type="predicted"/>
<name>A0A8J3ABB2_9ACTN</name>
<keyword evidence="2" id="KW-1133">Transmembrane helix</keyword>
<reference evidence="3" key="2">
    <citation type="submission" date="2020-09" db="EMBL/GenBank/DDBJ databases">
        <authorList>
            <person name="Sun Q."/>
            <person name="Zhou Y."/>
        </authorList>
    </citation>
    <scope>NUCLEOTIDE SEQUENCE</scope>
    <source>
        <strain evidence="3">CGMCC 1.14988</strain>
    </source>
</reference>